<accession>A0A067TLQ8</accession>
<dbReference type="AlphaFoldDB" id="A0A067TLQ8"/>
<dbReference type="OrthoDB" id="417252at2759"/>
<evidence type="ECO:0000313" key="2">
    <source>
        <dbReference type="Proteomes" id="UP000027222"/>
    </source>
</evidence>
<sequence>MFNYVVSLFEQNCHGKQVSPDFDQESKNGVPKNEQRRLGAQAVLDHIENPDVAQALRHDMS</sequence>
<reference evidence="2" key="1">
    <citation type="journal article" date="2014" name="Proc. Natl. Acad. Sci. U.S.A.">
        <title>Extensive sampling of basidiomycete genomes demonstrates inadequacy of the white-rot/brown-rot paradigm for wood decay fungi.</title>
        <authorList>
            <person name="Riley R."/>
            <person name="Salamov A.A."/>
            <person name="Brown D.W."/>
            <person name="Nagy L.G."/>
            <person name="Floudas D."/>
            <person name="Held B.W."/>
            <person name="Levasseur A."/>
            <person name="Lombard V."/>
            <person name="Morin E."/>
            <person name="Otillar R."/>
            <person name="Lindquist E.A."/>
            <person name="Sun H."/>
            <person name="LaButti K.M."/>
            <person name="Schmutz J."/>
            <person name="Jabbour D."/>
            <person name="Luo H."/>
            <person name="Baker S.E."/>
            <person name="Pisabarro A.G."/>
            <person name="Walton J.D."/>
            <person name="Blanchette R.A."/>
            <person name="Henrissat B."/>
            <person name="Martin F."/>
            <person name="Cullen D."/>
            <person name="Hibbett D.S."/>
            <person name="Grigoriev I.V."/>
        </authorList>
    </citation>
    <scope>NUCLEOTIDE SEQUENCE [LARGE SCALE GENOMIC DNA]</scope>
    <source>
        <strain evidence="2">CBS 339.88</strain>
    </source>
</reference>
<name>A0A067TLQ8_GALM3</name>
<dbReference type="STRING" id="685588.A0A067TLQ8"/>
<organism evidence="1 2">
    <name type="scientific">Galerina marginata (strain CBS 339.88)</name>
    <dbReference type="NCBI Taxonomy" id="685588"/>
    <lineage>
        <taxon>Eukaryota</taxon>
        <taxon>Fungi</taxon>
        <taxon>Dikarya</taxon>
        <taxon>Basidiomycota</taxon>
        <taxon>Agaricomycotina</taxon>
        <taxon>Agaricomycetes</taxon>
        <taxon>Agaricomycetidae</taxon>
        <taxon>Agaricales</taxon>
        <taxon>Agaricineae</taxon>
        <taxon>Strophariaceae</taxon>
        <taxon>Galerina</taxon>
    </lineage>
</organism>
<gene>
    <name evidence="1" type="ORF">GALMADRAFT_221183</name>
</gene>
<dbReference type="Proteomes" id="UP000027222">
    <property type="component" value="Unassembled WGS sequence"/>
</dbReference>
<dbReference type="EMBL" id="KL142369">
    <property type="protein sequence ID" value="KDR83277.1"/>
    <property type="molecule type" value="Genomic_DNA"/>
</dbReference>
<dbReference type="HOGENOM" id="CLU_2922774_0_0_1"/>
<evidence type="ECO:0000313" key="1">
    <source>
        <dbReference type="EMBL" id="KDR83277.1"/>
    </source>
</evidence>
<keyword evidence="2" id="KW-1185">Reference proteome</keyword>
<proteinExistence type="predicted"/>
<protein>
    <submittedName>
        <fullName evidence="1">Uncharacterized protein</fullName>
    </submittedName>
</protein>